<feature type="compositionally biased region" description="Basic and acidic residues" evidence="19">
    <location>
        <begin position="696"/>
        <end position="705"/>
    </location>
</feature>
<feature type="region of interest" description="Disordered" evidence="19">
    <location>
        <begin position="655"/>
        <end position="710"/>
    </location>
</feature>
<evidence type="ECO:0000256" key="14">
    <source>
        <dbReference type="ARBA" id="ARBA00023015"/>
    </source>
</evidence>
<evidence type="ECO:0000256" key="17">
    <source>
        <dbReference type="ARBA" id="ARBA00031083"/>
    </source>
</evidence>
<dbReference type="CDD" id="cd15517">
    <property type="entry name" value="PHD_TCF19_like"/>
    <property type="match status" value="1"/>
</dbReference>
<dbReference type="InterPro" id="IPR050690">
    <property type="entry name" value="JHDM1_Histone_Demethylase"/>
</dbReference>
<dbReference type="InterPro" id="IPR041070">
    <property type="entry name" value="JHD"/>
</dbReference>
<dbReference type="SMART" id="SM00558">
    <property type="entry name" value="JmjC"/>
    <property type="match status" value="1"/>
</dbReference>
<sequence>MERSGIETLLEAAALDAAEFFGQPPAPNRPPESAYSEPQNYGPSLAGQQQQQPQQPLTHSAVTYDNRQHVQPNTSRMLPLPLSHSNQKVAAVYSPMNSPDVAYAVYTASYKHPYPVEQQPSPYTPLELSPAYSREPPSDSKTIDVKSDHSSPAEEQPSSQSQQEVWDSCKLCTPETSLQGQVDWIECSVCQTWYHYFCVGLTAKNAKNVDEFHCPPCVKTHGPSTLLRKSKRKHAHIDYAALHEGEGLTTDQHPYCQLIKDRAFTPESFPRISGHELTKDLARSGGISQPVIIPGDKIDGLGLEVPAGLTVRKVADLVGHDTKVEVIDVPTQHESPNWDLGKWTDYYETSAEARDRVRNVISLEVSYTKLGDLIQRPQYVRETDLSQIAWPEDLKNKGRWPKVSLYCLMSVENAYTDYHIDFGGSSVFYHVIEGTKVFLFAPPTAANLSKYEHWCLSSDQSKIFFGDMVKECYKVTLQKGDTMIIPSGWIHAVFTPTDSLVIGGNFLTSRDLSMEITISKIEKKTKVPRKFRFPFFSKLLWYTASDVMRRCAESPDALNEIKQDAVELGGLADLAEYIHQEALIATGRNDSATALEVKAAKNSVIGLLKDAVIFSKVFGNWVSTVSDGKHTFDWASMSEEEEAEATLRGLRDLKNSGKKKQANLRSSPADAAVASPSVPDAVEDSTVNRTAEEDEVRVKTEDGLKADVNMENSDELKSEFSAAEKSQAAVAEDHQTDKDSSEAMVLKEEKAERDENLSTGAPQLPKTEVKQLDMNLSSDPPLESDGLSPPPATDDLEAEELEEARRLNEPEIKSENPPLSSSVDEDGGQSLYSEEQGEEEDPAYDSDAVSETSTVIGEEVVQNITSEEGKKKNYKIYEELMQLYSSRTRRSMQALQDQSVNGTSSKKSHKDRRSSVPAKRKHDGYDDDEDDDSEAAATPSRRSRRKSTPGGKRSARQLCDSSNGAVRTSPRQSARKNEESSSKQAVKRGRGRPRGPNSKLYAMEENQQKRQTVARDRTSERSSSSGSKRSSKMAEEDEVKESEDDVLQRLIREAQLGIRSRR</sequence>
<accession>A0ABR1F918</accession>
<feature type="region of interest" description="Disordered" evidence="19">
    <location>
        <begin position="888"/>
        <end position="1047"/>
    </location>
</feature>
<dbReference type="Proteomes" id="UP001498771">
    <property type="component" value="Unassembled WGS sequence"/>
</dbReference>
<evidence type="ECO:0000259" key="20">
    <source>
        <dbReference type="PROSITE" id="PS51184"/>
    </source>
</evidence>
<evidence type="ECO:0000256" key="8">
    <source>
        <dbReference type="ARBA" id="ARBA00022771"/>
    </source>
</evidence>
<feature type="compositionally biased region" description="Acidic residues" evidence="19">
    <location>
        <begin position="1035"/>
        <end position="1045"/>
    </location>
</feature>
<feature type="compositionally biased region" description="Low complexity" evidence="19">
    <location>
        <begin position="666"/>
        <end position="680"/>
    </location>
</feature>
<keyword evidence="15" id="KW-0804">Transcription</keyword>
<name>A0ABR1F918_9ASCO</name>
<dbReference type="InterPro" id="IPR001965">
    <property type="entry name" value="Znf_PHD"/>
</dbReference>
<feature type="compositionally biased region" description="Basic and acidic residues" evidence="19">
    <location>
        <begin position="731"/>
        <end position="756"/>
    </location>
</feature>
<dbReference type="PANTHER" id="PTHR23123">
    <property type="entry name" value="PHD/F-BOX CONTAINING PROTEIN"/>
    <property type="match status" value="1"/>
</dbReference>
<comment type="subcellular location">
    <subcellularLocation>
        <location evidence="3">Nucleus</location>
    </subcellularLocation>
</comment>
<keyword evidence="14" id="KW-0805">Transcription regulation</keyword>
<keyword evidence="8" id="KW-0863">Zinc-finger</keyword>
<evidence type="ECO:0000256" key="18">
    <source>
        <dbReference type="ARBA" id="ARBA00047915"/>
    </source>
</evidence>
<dbReference type="PROSITE" id="PS01359">
    <property type="entry name" value="ZF_PHD_1"/>
    <property type="match status" value="1"/>
</dbReference>
<protein>
    <recommendedName>
        <fullName evidence="6">JmjC domain-containing histone demethylation protein 1</fullName>
        <ecNumber evidence="5">1.14.11.27</ecNumber>
    </recommendedName>
    <alternativeName>
        <fullName evidence="17">[Histone-H3]-lysine-36 demethylase 1</fullName>
    </alternativeName>
</protein>
<evidence type="ECO:0000256" key="12">
    <source>
        <dbReference type="ARBA" id="ARBA00023002"/>
    </source>
</evidence>
<evidence type="ECO:0000313" key="21">
    <source>
        <dbReference type="EMBL" id="KAK7206336.1"/>
    </source>
</evidence>
<dbReference type="GeneID" id="90037803"/>
<dbReference type="EMBL" id="JBBJBU010000003">
    <property type="protein sequence ID" value="KAK7206336.1"/>
    <property type="molecule type" value="Genomic_DNA"/>
</dbReference>
<keyword evidence="11" id="KW-0223">Dioxygenase</keyword>
<evidence type="ECO:0000256" key="15">
    <source>
        <dbReference type="ARBA" id="ARBA00023163"/>
    </source>
</evidence>
<feature type="compositionally biased region" description="Polar residues" evidence="19">
    <location>
        <begin position="959"/>
        <end position="972"/>
    </location>
</feature>
<feature type="compositionally biased region" description="Basic residues" evidence="19">
    <location>
        <begin position="906"/>
        <end position="922"/>
    </location>
</feature>
<keyword evidence="10" id="KW-0156">Chromatin regulator</keyword>
<dbReference type="Pfam" id="PF17811">
    <property type="entry name" value="JHD"/>
    <property type="match status" value="1"/>
</dbReference>
<dbReference type="Gene3D" id="2.60.120.650">
    <property type="entry name" value="Cupin"/>
    <property type="match status" value="1"/>
</dbReference>
<evidence type="ECO:0000256" key="11">
    <source>
        <dbReference type="ARBA" id="ARBA00022964"/>
    </source>
</evidence>
<evidence type="ECO:0000256" key="7">
    <source>
        <dbReference type="ARBA" id="ARBA00022723"/>
    </source>
</evidence>
<keyword evidence="22" id="KW-1185">Reference proteome</keyword>
<feature type="compositionally biased region" description="Basic and acidic residues" evidence="19">
    <location>
        <begin position="136"/>
        <end position="152"/>
    </location>
</feature>
<keyword evidence="13" id="KW-0408">Iron</keyword>
<feature type="domain" description="JmjC" evidence="20">
    <location>
        <begin position="365"/>
        <end position="523"/>
    </location>
</feature>
<feature type="compositionally biased region" description="Low complexity" evidence="19">
    <location>
        <begin position="153"/>
        <end position="162"/>
    </location>
</feature>
<comment type="similarity">
    <text evidence="4">Belongs to the JHDM1 histone demethylase family.</text>
</comment>
<keyword evidence="12" id="KW-0560">Oxidoreductase</keyword>
<keyword evidence="9" id="KW-0862">Zinc</keyword>
<feature type="compositionally biased region" description="Acidic residues" evidence="19">
    <location>
        <begin position="925"/>
        <end position="934"/>
    </location>
</feature>
<dbReference type="EC" id="1.14.11.27" evidence="5"/>
<keyword evidence="16" id="KW-0539">Nucleus</keyword>
<dbReference type="InterPro" id="IPR003347">
    <property type="entry name" value="JmjC_dom"/>
</dbReference>
<feature type="region of interest" description="Disordered" evidence="19">
    <location>
        <begin position="116"/>
        <end position="162"/>
    </location>
</feature>
<comment type="catalytic activity">
    <reaction evidence="18">
        <text>N(6),N(6)-dimethyl-L-lysyl(36)-[histone H3] + 2 2-oxoglutarate + 2 O2 = L-lysyl(36)-[histone H3] + 2 formaldehyde + 2 succinate + 2 CO2</text>
        <dbReference type="Rhea" id="RHEA:42032"/>
        <dbReference type="Rhea" id="RHEA-COMP:9785"/>
        <dbReference type="Rhea" id="RHEA-COMP:9787"/>
        <dbReference type="ChEBI" id="CHEBI:15379"/>
        <dbReference type="ChEBI" id="CHEBI:16526"/>
        <dbReference type="ChEBI" id="CHEBI:16810"/>
        <dbReference type="ChEBI" id="CHEBI:16842"/>
        <dbReference type="ChEBI" id="CHEBI:29969"/>
        <dbReference type="ChEBI" id="CHEBI:30031"/>
        <dbReference type="ChEBI" id="CHEBI:61976"/>
        <dbReference type="EC" id="1.14.11.27"/>
    </reaction>
</comment>
<feature type="compositionally biased region" description="Polar residues" evidence="19">
    <location>
        <begin position="888"/>
        <end position="903"/>
    </location>
</feature>
<comment type="cofactor">
    <cofactor evidence="1">
        <name>Fe(2+)</name>
        <dbReference type="ChEBI" id="CHEBI:29033"/>
    </cofactor>
</comment>
<evidence type="ECO:0000256" key="4">
    <source>
        <dbReference type="ARBA" id="ARBA00008037"/>
    </source>
</evidence>
<evidence type="ECO:0000256" key="10">
    <source>
        <dbReference type="ARBA" id="ARBA00022853"/>
    </source>
</evidence>
<evidence type="ECO:0000256" key="9">
    <source>
        <dbReference type="ARBA" id="ARBA00022833"/>
    </source>
</evidence>
<dbReference type="Pfam" id="PF00628">
    <property type="entry name" value="PHD"/>
    <property type="match status" value="1"/>
</dbReference>
<reference evidence="21 22" key="1">
    <citation type="submission" date="2024-03" db="EMBL/GenBank/DDBJ databases">
        <title>Genome-scale model development and genomic sequencing of the oleaginous clade Lipomyces.</title>
        <authorList>
            <consortium name="Lawrence Berkeley National Laboratory"/>
            <person name="Czajka J.J."/>
            <person name="Han Y."/>
            <person name="Kim J."/>
            <person name="Mondo S.J."/>
            <person name="Hofstad B.A."/>
            <person name="Robles A."/>
            <person name="Haridas S."/>
            <person name="Riley R."/>
            <person name="LaButti K."/>
            <person name="Pangilinan J."/>
            <person name="Andreopoulos W."/>
            <person name="Lipzen A."/>
            <person name="Yan J."/>
            <person name="Wang M."/>
            <person name="Ng V."/>
            <person name="Grigoriev I.V."/>
            <person name="Spatafora J.W."/>
            <person name="Magnuson J.K."/>
            <person name="Baker S.E."/>
            <person name="Pomraning K.R."/>
        </authorList>
    </citation>
    <scope>NUCLEOTIDE SEQUENCE [LARGE SCALE GENOMIC DNA]</scope>
    <source>
        <strain evidence="21 22">Phaff 52-87</strain>
    </source>
</reference>
<feature type="compositionally biased region" description="Basic and acidic residues" evidence="19">
    <location>
        <begin position="803"/>
        <end position="814"/>
    </location>
</feature>
<feature type="compositionally biased region" description="Acidic residues" evidence="19">
    <location>
        <begin position="835"/>
        <end position="844"/>
    </location>
</feature>
<proteinExistence type="inferred from homology"/>
<dbReference type="Pfam" id="PF13621">
    <property type="entry name" value="Cupin_8"/>
    <property type="match status" value="1"/>
</dbReference>
<gene>
    <name evidence="21" type="ORF">BZA70DRAFT_276352</name>
</gene>
<comment type="function">
    <text evidence="2">Histone demethylase that specifically demethylates 'Lys-36' of histone H3, thereby playing a central role in histone code.</text>
</comment>
<evidence type="ECO:0000256" key="13">
    <source>
        <dbReference type="ARBA" id="ARBA00023004"/>
    </source>
</evidence>
<evidence type="ECO:0000313" key="22">
    <source>
        <dbReference type="Proteomes" id="UP001498771"/>
    </source>
</evidence>
<evidence type="ECO:0000256" key="3">
    <source>
        <dbReference type="ARBA" id="ARBA00004123"/>
    </source>
</evidence>
<dbReference type="InterPro" id="IPR019786">
    <property type="entry name" value="Zinc_finger_PHD-type_CS"/>
</dbReference>
<dbReference type="InterPro" id="IPR019787">
    <property type="entry name" value="Znf_PHD-finger"/>
</dbReference>
<evidence type="ECO:0000256" key="6">
    <source>
        <dbReference type="ARBA" id="ARBA00015153"/>
    </source>
</evidence>
<dbReference type="InterPro" id="IPR011011">
    <property type="entry name" value="Znf_FYVE_PHD"/>
</dbReference>
<dbReference type="SUPFAM" id="SSF57903">
    <property type="entry name" value="FYVE/PHD zinc finger"/>
    <property type="match status" value="1"/>
</dbReference>
<dbReference type="SMART" id="SM00249">
    <property type="entry name" value="PHD"/>
    <property type="match status" value="1"/>
</dbReference>
<dbReference type="SUPFAM" id="SSF51197">
    <property type="entry name" value="Clavaminate synthase-like"/>
    <property type="match status" value="1"/>
</dbReference>
<dbReference type="InterPro" id="IPR041667">
    <property type="entry name" value="Cupin_8"/>
</dbReference>
<organism evidence="21 22">
    <name type="scientific">Myxozyma melibiosi</name>
    <dbReference type="NCBI Taxonomy" id="54550"/>
    <lineage>
        <taxon>Eukaryota</taxon>
        <taxon>Fungi</taxon>
        <taxon>Dikarya</taxon>
        <taxon>Ascomycota</taxon>
        <taxon>Saccharomycotina</taxon>
        <taxon>Lipomycetes</taxon>
        <taxon>Lipomycetales</taxon>
        <taxon>Lipomycetaceae</taxon>
        <taxon>Myxozyma</taxon>
    </lineage>
</organism>
<dbReference type="RefSeq" id="XP_064769369.1">
    <property type="nucleotide sequence ID" value="XM_064912291.1"/>
</dbReference>
<evidence type="ECO:0000256" key="2">
    <source>
        <dbReference type="ARBA" id="ARBA00003909"/>
    </source>
</evidence>
<feature type="region of interest" description="Disordered" evidence="19">
    <location>
        <begin position="726"/>
        <end position="874"/>
    </location>
</feature>
<evidence type="ECO:0000256" key="19">
    <source>
        <dbReference type="SAM" id="MobiDB-lite"/>
    </source>
</evidence>
<keyword evidence="7" id="KW-0479">Metal-binding</keyword>
<feature type="region of interest" description="Disordered" evidence="19">
    <location>
        <begin position="18"/>
        <end position="58"/>
    </location>
</feature>
<evidence type="ECO:0000256" key="1">
    <source>
        <dbReference type="ARBA" id="ARBA00001954"/>
    </source>
</evidence>
<dbReference type="PROSITE" id="PS51184">
    <property type="entry name" value="JMJC"/>
    <property type="match status" value="1"/>
</dbReference>
<comment type="caution">
    <text evidence="21">The sequence shown here is derived from an EMBL/GenBank/DDBJ whole genome shotgun (WGS) entry which is preliminary data.</text>
</comment>
<evidence type="ECO:0000256" key="5">
    <source>
        <dbReference type="ARBA" id="ARBA00013246"/>
    </source>
</evidence>
<evidence type="ECO:0000256" key="16">
    <source>
        <dbReference type="ARBA" id="ARBA00023242"/>
    </source>
</evidence>